<evidence type="ECO:0000313" key="4">
    <source>
        <dbReference type="Proteomes" id="UP000236327"/>
    </source>
</evidence>
<reference evidence="3 4" key="1">
    <citation type="submission" date="2016-05" db="EMBL/GenBank/DDBJ databases">
        <title>Complete genome sequence of Novosphingobium guangzhouense SA925(T).</title>
        <authorList>
            <person name="Sha S."/>
        </authorList>
    </citation>
    <scope>NUCLEOTIDE SEQUENCE [LARGE SCALE GENOMIC DNA]</scope>
    <source>
        <strain evidence="3 4">SA925</strain>
    </source>
</reference>
<evidence type="ECO:0000313" key="3">
    <source>
        <dbReference type="EMBL" id="PNU02081.1"/>
    </source>
</evidence>
<dbReference type="Pfam" id="PF00561">
    <property type="entry name" value="Abhydrolase_1"/>
    <property type="match status" value="1"/>
</dbReference>
<dbReference type="SUPFAM" id="SSF53474">
    <property type="entry name" value="alpha/beta-Hydrolases"/>
    <property type="match status" value="1"/>
</dbReference>
<comment type="caution">
    <text evidence="3">The sequence shown here is derived from an EMBL/GenBank/DDBJ whole genome shotgun (WGS) entry which is preliminary data.</text>
</comment>
<evidence type="ECO:0000256" key="1">
    <source>
        <dbReference type="SAM" id="SignalP"/>
    </source>
</evidence>
<proteinExistence type="predicted"/>
<dbReference type="EMBL" id="LYMM01000089">
    <property type="protein sequence ID" value="PNU02081.1"/>
    <property type="molecule type" value="Genomic_DNA"/>
</dbReference>
<gene>
    <name evidence="3" type="ORF">A8V01_26990</name>
</gene>
<dbReference type="AlphaFoldDB" id="A0A2K2FTH9"/>
<dbReference type="Gene3D" id="3.40.50.1820">
    <property type="entry name" value="alpha/beta hydrolase"/>
    <property type="match status" value="1"/>
</dbReference>
<name>A0A2K2FTH9_9SPHN</name>
<protein>
    <recommendedName>
        <fullName evidence="2">AB hydrolase-1 domain-containing protein</fullName>
    </recommendedName>
</protein>
<accession>A0A2K2FTH9</accession>
<sequence length="305" mass="32468">MDLLRWSRTMNVLLTAKLIVSAAVLSAPLSFTPGQRPVDGRFDVGGRSIRLACQGEGAPVTVIDAGMGTAPVEDRGWRGIAMRVSQTTRVCLYDRAGLGGSDPAPAGTRTSLDAAHDLHAALSAAGVKGPYLLVGHSAGGLHAQVFAAQYPADIAGLVLVSTTHPDQFSRWLALLPPPTPEEEKEVTEARTFLNSVTDPTRNEERLDMRASAKQAHQLGPLGPKPVIVATHSPQFRMVPGLSEPLAVRLEDATQQMQREFLSLSGDAHQNIAARAGHGLPHEAPDFVIDNVLQAVAAVREQSVQQ</sequence>
<dbReference type="OrthoDB" id="8680283at2"/>
<dbReference type="PRINTS" id="PR00111">
    <property type="entry name" value="ABHYDROLASE"/>
</dbReference>
<feature type="chain" id="PRO_5014418619" description="AB hydrolase-1 domain-containing protein" evidence="1">
    <location>
        <begin position="23"/>
        <end position="305"/>
    </location>
</feature>
<dbReference type="InterPro" id="IPR000073">
    <property type="entry name" value="AB_hydrolase_1"/>
</dbReference>
<keyword evidence="4" id="KW-1185">Reference proteome</keyword>
<dbReference type="PANTHER" id="PTHR43798:SF33">
    <property type="entry name" value="HYDROLASE, PUTATIVE (AFU_ORTHOLOGUE AFUA_2G14860)-RELATED"/>
    <property type="match status" value="1"/>
</dbReference>
<dbReference type="InterPro" id="IPR029058">
    <property type="entry name" value="AB_hydrolase_fold"/>
</dbReference>
<dbReference type="Proteomes" id="UP000236327">
    <property type="component" value="Unassembled WGS sequence"/>
</dbReference>
<organism evidence="3 4">
    <name type="scientific">Novosphingobium guangzhouense</name>
    <dbReference type="NCBI Taxonomy" id="1850347"/>
    <lineage>
        <taxon>Bacteria</taxon>
        <taxon>Pseudomonadati</taxon>
        <taxon>Pseudomonadota</taxon>
        <taxon>Alphaproteobacteria</taxon>
        <taxon>Sphingomonadales</taxon>
        <taxon>Sphingomonadaceae</taxon>
        <taxon>Novosphingobium</taxon>
    </lineage>
</organism>
<dbReference type="InterPro" id="IPR050266">
    <property type="entry name" value="AB_hydrolase_sf"/>
</dbReference>
<dbReference type="GO" id="GO:0016020">
    <property type="term" value="C:membrane"/>
    <property type="evidence" value="ECO:0007669"/>
    <property type="project" value="TreeGrafter"/>
</dbReference>
<keyword evidence="1" id="KW-0732">Signal</keyword>
<dbReference type="PANTHER" id="PTHR43798">
    <property type="entry name" value="MONOACYLGLYCEROL LIPASE"/>
    <property type="match status" value="1"/>
</dbReference>
<feature type="signal peptide" evidence="1">
    <location>
        <begin position="1"/>
        <end position="22"/>
    </location>
</feature>
<evidence type="ECO:0000259" key="2">
    <source>
        <dbReference type="Pfam" id="PF00561"/>
    </source>
</evidence>
<feature type="domain" description="AB hydrolase-1" evidence="2">
    <location>
        <begin position="77"/>
        <end position="172"/>
    </location>
</feature>